<organism evidence="2 3">
    <name type="scientific">Bifidobacterium goeldii</name>
    <dbReference type="NCBI Taxonomy" id="2306975"/>
    <lineage>
        <taxon>Bacteria</taxon>
        <taxon>Bacillati</taxon>
        <taxon>Actinomycetota</taxon>
        <taxon>Actinomycetes</taxon>
        <taxon>Bifidobacteriales</taxon>
        <taxon>Bifidobacteriaceae</taxon>
        <taxon>Bifidobacterium</taxon>
    </lineage>
</organism>
<gene>
    <name evidence="2" type="ORF">D2E25_1893</name>
</gene>
<feature type="transmembrane region" description="Helical" evidence="1">
    <location>
        <begin position="45"/>
        <end position="63"/>
    </location>
</feature>
<evidence type="ECO:0000256" key="1">
    <source>
        <dbReference type="SAM" id="Phobius"/>
    </source>
</evidence>
<keyword evidence="1" id="KW-0812">Transmembrane</keyword>
<proteinExistence type="predicted"/>
<dbReference type="Proteomes" id="UP000287533">
    <property type="component" value="Unassembled WGS sequence"/>
</dbReference>
<comment type="caution">
    <text evidence="2">The sequence shown here is derived from an EMBL/GenBank/DDBJ whole genome shotgun (WGS) entry which is preliminary data.</text>
</comment>
<feature type="transmembrane region" description="Helical" evidence="1">
    <location>
        <begin position="186"/>
        <end position="210"/>
    </location>
</feature>
<feature type="transmembrane region" description="Helical" evidence="1">
    <location>
        <begin position="17"/>
        <end position="39"/>
    </location>
</feature>
<accession>A0A430FDS5</accession>
<dbReference type="OrthoDB" id="3238956at2"/>
<sequence length="250" mass="26263">MADGELRDGEERTPARVLTVQVVSYAVLFGLAVVLGFAFGMDSVAALGAAILLVAVILVVFHVCWPFRAGLPDRLIGLVAGVLSVTCAVTPLASDSFFPAAGPLALDGKHLMYRLVRWAVCFAVLLIVLTIVAFGRQMAREERSHLIRALSHCVTGGAASVSVAGWCFLPDLVTIGAAAPDEGLLGAFIAVMAVFAVIAVLFAICSVPWWREADPDPALPAPWVGIGLLPVMFSGLMVFAACFVMQLLGA</sequence>
<evidence type="ECO:0000313" key="3">
    <source>
        <dbReference type="Proteomes" id="UP000287533"/>
    </source>
</evidence>
<feature type="transmembrane region" description="Helical" evidence="1">
    <location>
        <begin position="75"/>
        <end position="94"/>
    </location>
</feature>
<dbReference type="AlphaFoldDB" id="A0A430FDS5"/>
<dbReference type="EMBL" id="QXGL01000009">
    <property type="protein sequence ID" value="RSX51045.1"/>
    <property type="molecule type" value="Genomic_DNA"/>
</dbReference>
<keyword evidence="1" id="KW-0472">Membrane</keyword>
<reference evidence="2 3" key="1">
    <citation type="submission" date="2018-09" db="EMBL/GenBank/DDBJ databases">
        <title>Characterization of the phylogenetic diversity of five novel species belonging to the genus Bifidobacterium.</title>
        <authorList>
            <person name="Lugli G.A."/>
            <person name="Duranti S."/>
            <person name="Milani C."/>
        </authorList>
    </citation>
    <scope>NUCLEOTIDE SEQUENCE [LARGE SCALE GENOMIC DNA]</scope>
    <source>
        <strain evidence="2 3">2034B</strain>
    </source>
</reference>
<name>A0A430FDS5_9BIFI</name>
<feature type="transmembrane region" description="Helical" evidence="1">
    <location>
        <begin position="222"/>
        <end position="248"/>
    </location>
</feature>
<evidence type="ECO:0000313" key="2">
    <source>
        <dbReference type="EMBL" id="RSX51045.1"/>
    </source>
</evidence>
<keyword evidence="3" id="KW-1185">Reference proteome</keyword>
<protein>
    <submittedName>
        <fullName evidence="2">Uncharacterized protein</fullName>
    </submittedName>
</protein>
<keyword evidence="1" id="KW-1133">Transmembrane helix</keyword>
<feature type="transmembrane region" description="Helical" evidence="1">
    <location>
        <begin position="114"/>
        <end position="134"/>
    </location>
</feature>